<feature type="chain" id="PRO_5017069175" evidence="1">
    <location>
        <begin position="22"/>
        <end position="154"/>
    </location>
</feature>
<dbReference type="EMBL" id="UGHD01000003">
    <property type="protein sequence ID" value="STO98682.1"/>
    <property type="molecule type" value="Genomic_DNA"/>
</dbReference>
<proteinExistence type="predicted"/>
<protein>
    <submittedName>
        <fullName evidence="2">Uncharacterized protein conserved in bacteria</fullName>
    </submittedName>
</protein>
<name>A0A377J849_GRIHO</name>
<sequence length="154" mass="16559">MIFRASLFVAVLGMASFATYAAVDVVGPFARATPPHAPNSAAFMVLSNDSDKKLSLVEASTPVAGKVELHNHVMKDGMMQMRQVKAIDIPANGSTELKPGGLHVMLFNLSMPLKEGETLPLTLLFSDGSEITREVPIRKVMAGATMEHNRESAH</sequence>
<organism evidence="2 3">
    <name type="scientific">Grimontia hollisae</name>
    <name type="common">Vibrio hollisae</name>
    <dbReference type="NCBI Taxonomy" id="673"/>
    <lineage>
        <taxon>Bacteria</taxon>
        <taxon>Pseudomonadati</taxon>
        <taxon>Pseudomonadota</taxon>
        <taxon>Gammaproteobacteria</taxon>
        <taxon>Vibrionales</taxon>
        <taxon>Vibrionaceae</taxon>
        <taxon>Grimontia</taxon>
    </lineage>
</organism>
<dbReference type="AlphaFoldDB" id="A0A377J849"/>
<accession>A0A377J849</accession>
<dbReference type="PANTHER" id="PTHR36302">
    <property type="entry name" value="BLR7088 PROTEIN"/>
    <property type="match status" value="1"/>
</dbReference>
<dbReference type="Gene3D" id="2.60.40.1890">
    <property type="entry name" value="PCu(A)C copper chaperone"/>
    <property type="match status" value="1"/>
</dbReference>
<dbReference type="STRING" id="673.AL542_02180"/>
<dbReference type="Pfam" id="PF04314">
    <property type="entry name" value="PCuAC"/>
    <property type="match status" value="1"/>
</dbReference>
<dbReference type="InterPro" id="IPR007410">
    <property type="entry name" value="LpqE-like"/>
</dbReference>
<dbReference type="InterPro" id="IPR058248">
    <property type="entry name" value="Lxx211020-like"/>
</dbReference>
<feature type="signal peptide" evidence="1">
    <location>
        <begin position="1"/>
        <end position="21"/>
    </location>
</feature>
<evidence type="ECO:0000313" key="2">
    <source>
        <dbReference type="EMBL" id="STO98682.1"/>
    </source>
</evidence>
<dbReference type="PANTHER" id="PTHR36302:SF1">
    <property type="entry name" value="COPPER CHAPERONE PCU(A)C"/>
    <property type="match status" value="1"/>
</dbReference>
<evidence type="ECO:0000256" key="1">
    <source>
        <dbReference type="SAM" id="SignalP"/>
    </source>
</evidence>
<dbReference type="RefSeq" id="WP_115660360.1">
    <property type="nucleotide sequence ID" value="NZ_CP035691.1"/>
</dbReference>
<dbReference type="Proteomes" id="UP000254512">
    <property type="component" value="Unassembled WGS sequence"/>
</dbReference>
<evidence type="ECO:0000313" key="3">
    <source>
        <dbReference type="Proteomes" id="UP000254512"/>
    </source>
</evidence>
<dbReference type="SUPFAM" id="SSF110087">
    <property type="entry name" value="DR1885-like metal-binding protein"/>
    <property type="match status" value="1"/>
</dbReference>
<gene>
    <name evidence="2" type="ORF">NCTC11645_03670</name>
</gene>
<dbReference type="InterPro" id="IPR036182">
    <property type="entry name" value="PCuAC_sf"/>
</dbReference>
<reference evidence="2 3" key="1">
    <citation type="submission" date="2018-06" db="EMBL/GenBank/DDBJ databases">
        <authorList>
            <consortium name="Pathogen Informatics"/>
            <person name="Doyle S."/>
        </authorList>
    </citation>
    <scope>NUCLEOTIDE SEQUENCE [LARGE SCALE GENOMIC DNA]</scope>
    <source>
        <strain evidence="2 3">NCTC11645</strain>
    </source>
</reference>
<keyword evidence="1" id="KW-0732">Signal</keyword>